<dbReference type="EMBL" id="CM003376">
    <property type="protein sequence ID" value="KOM45568.1"/>
    <property type="molecule type" value="Genomic_DNA"/>
</dbReference>
<evidence type="ECO:0000256" key="1">
    <source>
        <dbReference type="SAM" id="MobiDB-lite"/>
    </source>
</evidence>
<dbReference type="AlphaFoldDB" id="A0A0L9US47"/>
<proteinExistence type="predicted"/>
<organism evidence="2 3">
    <name type="scientific">Phaseolus angularis</name>
    <name type="common">Azuki bean</name>
    <name type="synonym">Vigna angularis</name>
    <dbReference type="NCBI Taxonomy" id="3914"/>
    <lineage>
        <taxon>Eukaryota</taxon>
        <taxon>Viridiplantae</taxon>
        <taxon>Streptophyta</taxon>
        <taxon>Embryophyta</taxon>
        <taxon>Tracheophyta</taxon>
        <taxon>Spermatophyta</taxon>
        <taxon>Magnoliopsida</taxon>
        <taxon>eudicotyledons</taxon>
        <taxon>Gunneridae</taxon>
        <taxon>Pentapetalae</taxon>
        <taxon>rosids</taxon>
        <taxon>fabids</taxon>
        <taxon>Fabales</taxon>
        <taxon>Fabaceae</taxon>
        <taxon>Papilionoideae</taxon>
        <taxon>50 kb inversion clade</taxon>
        <taxon>NPAAA clade</taxon>
        <taxon>indigoferoid/millettioid clade</taxon>
        <taxon>Phaseoleae</taxon>
        <taxon>Vigna</taxon>
    </lineage>
</organism>
<dbReference type="Proteomes" id="UP000053144">
    <property type="component" value="Chromosome 6"/>
</dbReference>
<evidence type="ECO:0000313" key="3">
    <source>
        <dbReference type="Proteomes" id="UP000053144"/>
    </source>
</evidence>
<accession>A0A0L9US47</accession>
<gene>
    <name evidence="2" type="ORF">LR48_Vigan06g087400</name>
</gene>
<feature type="compositionally biased region" description="Basic and acidic residues" evidence="1">
    <location>
        <begin position="11"/>
        <end position="26"/>
    </location>
</feature>
<protein>
    <submittedName>
        <fullName evidence="2">Uncharacterized protein</fullName>
    </submittedName>
</protein>
<reference evidence="3" key="1">
    <citation type="journal article" date="2015" name="Proc. Natl. Acad. Sci. U.S.A.">
        <title>Genome sequencing of adzuki bean (Vigna angularis) provides insight into high starch and low fat accumulation and domestication.</title>
        <authorList>
            <person name="Yang K."/>
            <person name="Tian Z."/>
            <person name="Chen C."/>
            <person name="Luo L."/>
            <person name="Zhao B."/>
            <person name="Wang Z."/>
            <person name="Yu L."/>
            <person name="Li Y."/>
            <person name="Sun Y."/>
            <person name="Li W."/>
            <person name="Chen Y."/>
            <person name="Li Y."/>
            <person name="Zhang Y."/>
            <person name="Ai D."/>
            <person name="Zhao J."/>
            <person name="Shang C."/>
            <person name="Ma Y."/>
            <person name="Wu B."/>
            <person name="Wang M."/>
            <person name="Gao L."/>
            <person name="Sun D."/>
            <person name="Zhang P."/>
            <person name="Guo F."/>
            <person name="Wang W."/>
            <person name="Li Y."/>
            <person name="Wang J."/>
            <person name="Varshney R.K."/>
            <person name="Wang J."/>
            <person name="Ling H.Q."/>
            <person name="Wan P."/>
        </authorList>
    </citation>
    <scope>NUCLEOTIDE SEQUENCE</scope>
    <source>
        <strain evidence="3">cv. Jingnong 6</strain>
    </source>
</reference>
<dbReference type="Gramene" id="KOM45568">
    <property type="protein sequence ID" value="KOM45568"/>
    <property type="gene ID" value="LR48_Vigan06g087400"/>
</dbReference>
<sequence>MNHGYQSSGKPKIDKNKTEKKEDLPEVKSGGGDVVVMRFGEVSAEERVYVPVMRFVKFWILLERTHENEREHPSTHKPPLITIGRSLTKGAFNEPSPFTAALPAAASSFHTINEHVSLTVMDSIAQQPQNNVKVNSRFAKEVFKR</sequence>
<feature type="region of interest" description="Disordered" evidence="1">
    <location>
        <begin position="1"/>
        <end position="28"/>
    </location>
</feature>
<name>A0A0L9US47_PHAAN</name>
<evidence type="ECO:0000313" key="2">
    <source>
        <dbReference type="EMBL" id="KOM45568.1"/>
    </source>
</evidence>